<feature type="region of interest" description="Disordered" evidence="1">
    <location>
        <begin position="208"/>
        <end position="228"/>
    </location>
</feature>
<feature type="region of interest" description="Disordered" evidence="1">
    <location>
        <begin position="398"/>
        <end position="437"/>
    </location>
</feature>
<dbReference type="Gene3D" id="1.20.58.2130">
    <property type="match status" value="1"/>
</dbReference>
<evidence type="ECO:0000313" key="4">
    <source>
        <dbReference type="Proteomes" id="UP001150569"/>
    </source>
</evidence>
<dbReference type="Pfam" id="PF08639">
    <property type="entry name" value="Sld3_STD"/>
    <property type="match status" value="1"/>
</dbReference>
<dbReference type="InterPro" id="IPR013948">
    <property type="entry name" value="DNA_replication_reg_Sld3_C"/>
</dbReference>
<feature type="compositionally biased region" description="Basic residues" evidence="1">
    <location>
        <begin position="605"/>
        <end position="616"/>
    </location>
</feature>
<gene>
    <name evidence="3" type="ORF">IWQ60_007854</name>
</gene>
<dbReference type="AlphaFoldDB" id="A0A9W8A1I9"/>
<dbReference type="EMBL" id="JANBPT010000552">
    <property type="protein sequence ID" value="KAJ1917185.1"/>
    <property type="molecule type" value="Genomic_DNA"/>
</dbReference>
<feature type="region of interest" description="Disordered" evidence="1">
    <location>
        <begin position="452"/>
        <end position="484"/>
    </location>
</feature>
<feature type="region of interest" description="Disordered" evidence="1">
    <location>
        <begin position="42"/>
        <end position="78"/>
    </location>
</feature>
<comment type="caution">
    <text evidence="3">The sequence shown here is derived from an EMBL/GenBank/DDBJ whole genome shotgun (WGS) entry which is preliminary data.</text>
</comment>
<evidence type="ECO:0000313" key="3">
    <source>
        <dbReference type="EMBL" id="KAJ1917185.1"/>
    </source>
</evidence>
<evidence type="ECO:0000259" key="2">
    <source>
        <dbReference type="Pfam" id="PF08639"/>
    </source>
</evidence>
<feature type="region of interest" description="Disordered" evidence="1">
    <location>
        <begin position="540"/>
        <end position="654"/>
    </location>
</feature>
<reference evidence="3" key="1">
    <citation type="submission" date="2022-07" db="EMBL/GenBank/DDBJ databases">
        <title>Phylogenomic reconstructions and comparative analyses of Kickxellomycotina fungi.</title>
        <authorList>
            <person name="Reynolds N.K."/>
            <person name="Stajich J.E."/>
            <person name="Barry K."/>
            <person name="Grigoriev I.V."/>
            <person name="Crous P."/>
            <person name="Smith M.E."/>
        </authorList>
    </citation>
    <scope>NUCLEOTIDE SEQUENCE</scope>
    <source>
        <strain evidence="3">RSA 861</strain>
    </source>
</reference>
<proteinExistence type="predicted"/>
<feature type="compositionally biased region" description="Low complexity" evidence="1">
    <location>
        <begin position="42"/>
        <end position="66"/>
    </location>
</feature>
<dbReference type="OrthoDB" id="15567at2759"/>
<feature type="compositionally biased region" description="Polar residues" evidence="1">
    <location>
        <begin position="401"/>
        <end position="411"/>
    </location>
</feature>
<dbReference type="Proteomes" id="UP001150569">
    <property type="component" value="Unassembled WGS sequence"/>
</dbReference>
<protein>
    <recommendedName>
        <fullName evidence="2">DNA replication regulator Sld3 C-terminal domain-containing protein</fullName>
    </recommendedName>
</protein>
<accession>A0A9W8A1I9</accession>
<keyword evidence="4" id="KW-1185">Reference proteome</keyword>
<name>A0A9W8A1I9_9FUNG</name>
<organism evidence="3 4">
    <name type="scientific">Tieghemiomyces parasiticus</name>
    <dbReference type="NCBI Taxonomy" id="78921"/>
    <lineage>
        <taxon>Eukaryota</taxon>
        <taxon>Fungi</taxon>
        <taxon>Fungi incertae sedis</taxon>
        <taxon>Zoopagomycota</taxon>
        <taxon>Kickxellomycotina</taxon>
        <taxon>Dimargaritomycetes</taxon>
        <taxon>Dimargaritales</taxon>
        <taxon>Dimargaritaceae</taxon>
        <taxon>Tieghemiomyces</taxon>
    </lineage>
</organism>
<feature type="compositionally biased region" description="Basic and acidic residues" evidence="1">
    <location>
        <begin position="465"/>
        <end position="477"/>
    </location>
</feature>
<evidence type="ECO:0000256" key="1">
    <source>
        <dbReference type="SAM" id="MobiDB-lite"/>
    </source>
</evidence>
<sequence length="844" mass="90402">MPLQIAPMPSALVSMPTSLDVSAHPDCPARSVAIQASCSGSSEAVSDASSDPASDAASPANAPIAATGPETSTQPILPPPLTADALANQSSEVIHRDLRSLYQHALFDLTIPPRALVDAFKILYQAEDGPERAAMRLTALAAVLALAVPMGTLEDKYRTGVSQLLAACQAELAATLAVQPDDRNHHEQAEEGRWWLLFHQALTGDREADSDGLSAASSDHGGLSPSGTANGRATCCLERHKLREFQLQVFVHLLYMRIYRCKPRRTSLAAGACHLTPVPSFDKLTQAQPTPPVAASSLGTCLVLTDPEVARQHAKTLSDQLETYVDKLCIWSMVGYHTDLFLDPTGPPAGTSNVTSVHADPRRADPAHYFMENHVAPLFKRELPDVLKPLRIQCGGMSLSAPLQRSRSTAPSRERRQSGTPRASPTMGAPRSIRPSLSFTARLCEERRSASLRRVQSVVGNLPDRTGKETGGDEPRLGEPPVPLQISQDSTELVGKSPSRSVMPGSFRRMARMFAQSPTAPAGTESAVAHRGSARSLSATLNELMPRPLMKRTPSIISDRSSSRRSSLGIDSASNTPPSRPSPLLNRRVVALPSAAAGQRSLRTVNHKADRRRQRQAKPVAESSRAITSPTSASKRKRATEHLPGADRPSAMTRSALVSSMRGPGRYSLGCVSRRPQTDTRPLPFARNFVEPHQSGPGGRSQPVPVAIHSADQIPTNLYRLPCADSPAATELAFPYTNALDSSSSCSPPPPLSFVPTESTVPGPFTDPATMATELPYTVSFNDSFIDMDFGGNSLDGSFGVNSSGLSGSAYDSLADDDIMLPGSNLAGSLRRQTSTRRQLDFFF</sequence>
<feature type="compositionally biased region" description="Low complexity" evidence="1">
    <location>
        <begin position="211"/>
        <end position="223"/>
    </location>
</feature>
<feature type="compositionally biased region" description="Low complexity" evidence="1">
    <location>
        <begin position="555"/>
        <end position="588"/>
    </location>
</feature>
<feature type="domain" description="DNA replication regulator Sld3 C-terminal" evidence="2">
    <location>
        <begin position="148"/>
        <end position="434"/>
    </location>
</feature>